<gene>
    <name evidence="2" type="ORF">ABCQ75_09730</name>
</gene>
<feature type="transmembrane region" description="Helical" evidence="1">
    <location>
        <begin position="24"/>
        <end position="46"/>
    </location>
</feature>
<feature type="transmembrane region" description="Helical" evidence="1">
    <location>
        <begin position="90"/>
        <end position="110"/>
    </location>
</feature>
<organism evidence="2 3">
    <name type="scientific">Sinomonas halotolerans</name>
    <dbReference type="NCBI Taxonomy" id="1644133"/>
    <lineage>
        <taxon>Bacteria</taxon>
        <taxon>Bacillati</taxon>
        <taxon>Actinomycetota</taxon>
        <taxon>Actinomycetes</taxon>
        <taxon>Micrococcales</taxon>
        <taxon>Micrococcaceae</taxon>
        <taxon>Sinomonas</taxon>
    </lineage>
</organism>
<dbReference type="EMBL" id="JBDFRB010000007">
    <property type="protein sequence ID" value="MEN2744818.1"/>
    <property type="molecule type" value="Genomic_DNA"/>
</dbReference>
<comment type="caution">
    <text evidence="2">The sequence shown here is derived from an EMBL/GenBank/DDBJ whole genome shotgun (WGS) entry which is preliminary data.</text>
</comment>
<feature type="transmembrane region" description="Helical" evidence="1">
    <location>
        <begin position="157"/>
        <end position="178"/>
    </location>
</feature>
<accession>A0ABU9X045</accession>
<feature type="transmembrane region" description="Helical" evidence="1">
    <location>
        <begin position="184"/>
        <end position="208"/>
    </location>
</feature>
<keyword evidence="1" id="KW-0472">Membrane</keyword>
<keyword evidence="1" id="KW-1133">Transmembrane helix</keyword>
<protein>
    <submittedName>
        <fullName evidence="2">Uncharacterized protein</fullName>
    </submittedName>
</protein>
<proteinExistence type="predicted"/>
<name>A0ABU9X045_9MICC</name>
<evidence type="ECO:0000313" key="2">
    <source>
        <dbReference type="EMBL" id="MEN2744818.1"/>
    </source>
</evidence>
<evidence type="ECO:0000313" key="3">
    <source>
        <dbReference type="Proteomes" id="UP001422074"/>
    </source>
</evidence>
<reference evidence="2 3" key="1">
    <citation type="submission" date="2024-05" db="EMBL/GenBank/DDBJ databases">
        <title>Sinomonas sp. nov., isolated from a waste landfill.</title>
        <authorList>
            <person name="Zhao Y."/>
        </authorList>
    </citation>
    <scope>NUCLEOTIDE SEQUENCE [LARGE SCALE GENOMIC DNA]</scope>
    <source>
        <strain evidence="2 3">CCTCC AB2014300</strain>
    </source>
</reference>
<dbReference type="Proteomes" id="UP001422074">
    <property type="component" value="Unassembled WGS sequence"/>
</dbReference>
<evidence type="ECO:0000256" key="1">
    <source>
        <dbReference type="SAM" id="Phobius"/>
    </source>
</evidence>
<feature type="transmembrane region" description="Helical" evidence="1">
    <location>
        <begin position="58"/>
        <end position="78"/>
    </location>
</feature>
<keyword evidence="3" id="KW-1185">Reference proteome</keyword>
<keyword evidence="1" id="KW-0812">Transmembrane</keyword>
<dbReference type="RefSeq" id="WP_345885110.1">
    <property type="nucleotide sequence ID" value="NZ_JBDFRB010000007.1"/>
</dbReference>
<sequence>MASTPHGAAVIPLGHLPGDRPAGAAAYAAAGIGVVSAAALAAMFAVEVPRGGPYVFGGINDFTGGLFFAASIPAIVQIHRRLGQGPGSRLALGATVAGSGAAAVSSVLLSLHLVDFTASTAVTMAGILGQAVWTAVANHKLAHRAPYPPRLARAGRALGTGMVIALPVVSAGYAAAGIPALQTALFAVGGAVGAAAYLAWPIWLAFAGRQLTGAAERRAPMRQAPAAA</sequence>